<evidence type="ECO:0000313" key="7">
    <source>
        <dbReference type="EMBL" id="AOW79514.1"/>
    </source>
</evidence>
<dbReference type="GO" id="GO:0003735">
    <property type="term" value="F:structural constituent of ribosome"/>
    <property type="evidence" value="ECO:0007669"/>
    <property type="project" value="InterPro"/>
</dbReference>
<evidence type="ECO:0000313" key="9">
    <source>
        <dbReference type="Proteomes" id="UP000185608"/>
    </source>
</evidence>
<dbReference type="InterPro" id="IPR022309">
    <property type="entry name" value="Ribosomal_Se8/biogenesis_NSA2"/>
</dbReference>
<dbReference type="EMBL" id="CP016070">
    <property type="protein sequence ID" value="AOW79514.1"/>
    <property type="molecule type" value="Genomic_DNA"/>
</dbReference>
<name>A0A1D8S2C6_9EURY</name>
<gene>
    <name evidence="5 7" type="primary">rps8e</name>
    <name evidence="8" type="ORF">HSR6_0299</name>
    <name evidence="7" type="ORF">HTSR_0313</name>
</gene>
<evidence type="ECO:0000256" key="3">
    <source>
        <dbReference type="ARBA" id="ARBA00023274"/>
    </source>
</evidence>
<feature type="region of interest" description="Disordered" evidence="6">
    <location>
        <begin position="1"/>
        <end position="47"/>
    </location>
</feature>
<accession>A0A1D8S2C6</accession>
<dbReference type="STRING" id="1873524.HSR6_0299"/>
<dbReference type="PATRIC" id="fig|1855411.3.peg.309"/>
<sequence length="130" mass="14307">MGMQDQGRSTRTKTGGRIHPHANKKKHQLGNNPTETQFDEPSYRTVAGRGNTSKIRALATNVANVTTEGETERVEIENVVDNPANPNYARRNIITKGAIIETELGFARVTSRPGQTGQVNAMTVDYEPEE</sequence>
<dbReference type="InterPro" id="IPR001047">
    <property type="entry name" value="Ribosomal_eS8"/>
</dbReference>
<dbReference type="KEGG" id="hhsr:HSR6_0299"/>
<evidence type="ECO:0000256" key="6">
    <source>
        <dbReference type="SAM" id="MobiDB-lite"/>
    </source>
</evidence>
<comment type="similarity">
    <text evidence="1 5">Belongs to the eukaryotic ribosomal protein eS8 family.</text>
</comment>
<feature type="compositionally biased region" description="Basic residues" evidence="6">
    <location>
        <begin position="10"/>
        <end position="28"/>
    </location>
</feature>
<evidence type="ECO:0000256" key="1">
    <source>
        <dbReference type="ARBA" id="ARBA00005257"/>
    </source>
</evidence>
<keyword evidence="2 5" id="KW-0689">Ribosomal protein</keyword>
<reference evidence="10" key="2">
    <citation type="submission" date="2016-08" db="EMBL/GenBank/DDBJ databases">
        <title>Discovery of first anaerobic lithoheterotrophic haloarchae widely represented in hypersaline habitats.</title>
        <authorList>
            <person name="Sorokin D.Y."/>
            <person name="Kublanov I.V."/>
            <person name="Roman P."/>
            <person name="Sinninghe Damste J.S."/>
            <person name="Golyshin P.N."/>
            <person name="Rojo D."/>
            <person name="Ciordia S."/>
            <person name="Mena Md.C."/>
            <person name="Ferrer M."/>
            <person name="Smedile F."/>
            <person name="Messina E."/>
            <person name="La Cono V."/>
            <person name="Yakimov M.M."/>
        </authorList>
    </citation>
    <scope>NUCLEOTIDE SEQUENCE [LARGE SCALE GENOMIC DNA]</scope>
    <source>
        <strain evidence="10">HSR6</strain>
    </source>
</reference>
<accession>A0A1J1A9F8</accession>
<dbReference type="Pfam" id="PF01201">
    <property type="entry name" value="Ribosomal_S8e"/>
    <property type="match status" value="1"/>
</dbReference>
<dbReference type="Gene3D" id="2.40.10.310">
    <property type="match status" value="1"/>
</dbReference>
<evidence type="ECO:0000313" key="10">
    <source>
        <dbReference type="Proteomes" id="UP000186165"/>
    </source>
</evidence>
<dbReference type="GO" id="GO:0005840">
    <property type="term" value="C:ribosome"/>
    <property type="evidence" value="ECO:0007669"/>
    <property type="project" value="UniProtKB-KW"/>
</dbReference>
<dbReference type="KEGG" id="halh:HTSR_0313"/>
<dbReference type="NCBIfam" id="TIGR00307">
    <property type="entry name" value="eS8"/>
    <property type="match status" value="1"/>
</dbReference>
<dbReference type="AlphaFoldDB" id="A0A1D8S2C6"/>
<dbReference type="InterPro" id="IPR020919">
    <property type="entry name" value="Ribosomal_protein_eS8_arc"/>
</dbReference>
<evidence type="ECO:0000313" key="8">
    <source>
        <dbReference type="EMBL" id="APE94766.1"/>
    </source>
</evidence>
<proteinExistence type="inferred from homology"/>
<organism evidence="7 9">
    <name type="scientific">Halodesulfurarchaeum formicicum</name>
    <dbReference type="NCBI Taxonomy" id="1873524"/>
    <lineage>
        <taxon>Archaea</taxon>
        <taxon>Methanobacteriati</taxon>
        <taxon>Methanobacteriota</taxon>
        <taxon>Stenosarchaea group</taxon>
        <taxon>Halobacteria</taxon>
        <taxon>Halobacteriales</taxon>
        <taxon>Halobacteriaceae</taxon>
        <taxon>Halodesulfurarchaeum</taxon>
    </lineage>
</organism>
<evidence type="ECO:0000256" key="2">
    <source>
        <dbReference type="ARBA" id="ARBA00022980"/>
    </source>
</evidence>
<dbReference type="GO" id="GO:0006412">
    <property type="term" value="P:translation"/>
    <property type="evidence" value="ECO:0007669"/>
    <property type="project" value="UniProtKB-UniRule"/>
</dbReference>
<dbReference type="Proteomes" id="UP000185608">
    <property type="component" value="Chromosome"/>
</dbReference>
<keyword evidence="3 5" id="KW-0687">Ribonucleoprotein</keyword>
<dbReference type="CDD" id="cd11382">
    <property type="entry name" value="Ribosomal_S8e"/>
    <property type="match status" value="1"/>
</dbReference>
<evidence type="ECO:0000256" key="4">
    <source>
        <dbReference type="ARBA" id="ARBA00035277"/>
    </source>
</evidence>
<dbReference type="Proteomes" id="UP000186165">
    <property type="component" value="Chromosome"/>
</dbReference>
<reference evidence="8" key="3">
    <citation type="journal article" date="2017" name="ISME J.">
        <title>Discovery of anaerobic lithoheterotrophic haloarchaea, ubiquitous in hypersaline habitats.</title>
        <authorList>
            <person name="Sorokin D.Y."/>
            <person name="Messina E."/>
            <person name="Smedile F."/>
            <person name="Roman P."/>
            <person name="Damste J.S.S."/>
            <person name="Ciordia S."/>
            <person name="Mena M.C."/>
            <person name="Ferrer M."/>
            <person name="Golyshin P.N."/>
            <person name="Kublanov I.V."/>
            <person name="Samarov N.I."/>
            <person name="Toshchakov S.V."/>
            <person name="La Cono V."/>
            <person name="Yakimov M.M."/>
        </authorList>
    </citation>
    <scope>NUCLEOTIDE SEQUENCE</scope>
    <source>
        <strain evidence="8">HSR6</strain>
    </source>
</reference>
<dbReference type="GO" id="GO:1990904">
    <property type="term" value="C:ribonucleoprotein complex"/>
    <property type="evidence" value="ECO:0007669"/>
    <property type="project" value="UniProtKB-KW"/>
</dbReference>
<comment type="subunit">
    <text evidence="5">Part of the 30S ribosomal subunit.</text>
</comment>
<keyword evidence="10" id="KW-1185">Reference proteome</keyword>
<dbReference type="HAMAP" id="MF_00029">
    <property type="entry name" value="Ribosomal_eS8"/>
    <property type="match status" value="1"/>
</dbReference>
<protein>
    <recommendedName>
        <fullName evidence="4 5">Small ribosomal subunit protein eS8</fullName>
    </recommendedName>
</protein>
<dbReference type="PANTHER" id="PTHR10394">
    <property type="entry name" value="40S RIBOSOMAL PROTEIN S8"/>
    <property type="match status" value="1"/>
</dbReference>
<evidence type="ECO:0000256" key="5">
    <source>
        <dbReference type="HAMAP-Rule" id="MF_00029"/>
    </source>
</evidence>
<reference evidence="7 9" key="1">
    <citation type="submission" date="2016-06" db="EMBL/GenBank/DDBJ databases">
        <title>Discovery of anaerobic lithoheterotrophic haloarchaeon capable of sulfur respiration by hydrogen and formate.</title>
        <authorList>
            <person name="Sorokin D.Y."/>
            <person name="Kublanov I.V."/>
            <person name="Roman P."/>
            <person name="Sinninghe Damste J.S."/>
            <person name="Golyshin P.N."/>
            <person name="Rojo D."/>
            <person name="Ciordia S."/>
            <person name="Mena Md.C."/>
            <person name="Ferrer M."/>
            <person name="Smedile F."/>
            <person name="Messina E."/>
            <person name="La Cono V."/>
            <person name="Yakimov M.M."/>
        </authorList>
    </citation>
    <scope>NUCLEOTIDE SEQUENCE [LARGE SCALE GENOMIC DNA]</scope>
    <source>
        <strain evidence="7 9">HTSR1</strain>
    </source>
</reference>
<dbReference type="EMBL" id="CP016804">
    <property type="protein sequence ID" value="APE94766.1"/>
    <property type="molecule type" value="Genomic_DNA"/>
</dbReference>